<dbReference type="EMBL" id="JARRAG010000002">
    <property type="protein sequence ID" value="MDG3007762.1"/>
    <property type="molecule type" value="Genomic_DNA"/>
</dbReference>
<sequence>MNLRPWFRASVFVAASLLAAGQGAAFADQFVLFDETFTFTKEDADNSKPSKSHYYVTGTKINQDRPKDWTAPVDYRNGTVHIRAEVIEKPAGGAPTTWTLCYIPNKGRGNGYGCTGTQIYTEKGVYEKDVRMTEFWENGSIVWTEGIKQMDLVIKDDSGGRGHAHKRADHEKFFPTKMRITMVQVSAGSTYDPSLVPNLPGKDDAPKPAEEAKPSARAAVKDEACASCDAGR</sequence>
<accession>A0ABT6FJK4</accession>
<evidence type="ECO:0000313" key="4">
    <source>
        <dbReference type="Proteomes" id="UP001216907"/>
    </source>
</evidence>
<keyword evidence="4" id="KW-1185">Reference proteome</keyword>
<reference evidence="3 4" key="1">
    <citation type="submission" date="2023-03" db="EMBL/GenBank/DDBJ databases">
        <title>Paludisphaera mucosa sp. nov. a novel planctomycete from northern fen.</title>
        <authorList>
            <person name="Ivanova A."/>
        </authorList>
    </citation>
    <scope>NUCLEOTIDE SEQUENCE [LARGE SCALE GENOMIC DNA]</scope>
    <source>
        <strain evidence="3 4">Pla2</strain>
    </source>
</reference>
<dbReference type="RefSeq" id="WP_277864034.1">
    <property type="nucleotide sequence ID" value="NZ_JARRAG010000002.1"/>
</dbReference>
<proteinExistence type="predicted"/>
<name>A0ABT6FJK4_9BACT</name>
<feature type="signal peptide" evidence="2">
    <location>
        <begin position="1"/>
        <end position="27"/>
    </location>
</feature>
<keyword evidence="2" id="KW-0732">Signal</keyword>
<evidence type="ECO:0000256" key="1">
    <source>
        <dbReference type="SAM" id="MobiDB-lite"/>
    </source>
</evidence>
<dbReference type="Proteomes" id="UP001216907">
    <property type="component" value="Unassembled WGS sequence"/>
</dbReference>
<feature type="region of interest" description="Disordered" evidence="1">
    <location>
        <begin position="191"/>
        <end position="232"/>
    </location>
</feature>
<organism evidence="3 4">
    <name type="scientific">Paludisphaera mucosa</name>
    <dbReference type="NCBI Taxonomy" id="3030827"/>
    <lineage>
        <taxon>Bacteria</taxon>
        <taxon>Pseudomonadati</taxon>
        <taxon>Planctomycetota</taxon>
        <taxon>Planctomycetia</taxon>
        <taxon>Isosphaerales</taxon>
        <taxon>Isosphaeraceae</taxon>
        <taxon>Paludisphaera</taxon>
    </lineage>
</organism>
<protein>
    <submittedName>
        <fullName evidence="3">Uncharacterized protein</fullName>
    </submittedName>
</protein>
<feature type="chain" id="PRO_5047061375" evidence="2">
    <location>
        <begin position="28"/>
        <end position="232"/>
    </location>
</feature>
<gene>
    <name evidence="3" type="ORF">PZE19_28705</name>
</gene>
<comment type="caution">
    <text evidence="3">The sequence shown here is derived from an EMBL/GenBank/DDBJ whole genome shotgun (WGS) entry which is preliminary data.</text>
</comment>
<evidence type="ECO:0000256" key="2">
    <source>
        <dbReference type="SAM" id="SignalP"/>
    </source>
</evidence>
<feature type="compositionally biased region" description="Basic and acidic residues" evidence="1">
    <location>
        <begin position="201"/>
        <end position="224"/>
    </location>
</feature>
<evidence type="ECO:0000313" key="3">
    <source>
        <dbReference type="EMBL" id="MDG3007762.1"/>
    </source>
</evidence>